<keyword evidence="12" id="KW-1185">Reference proteome</keyword>
<dbReference type="PROSITE" id="PS50866">
    <property type="entry name" value="GOLD"/>
    <property type="match status" value="1"/>
</dbReference>
<dbReference type="GO" id="GO:0016020">
    <property type="term" value="C:membrane"/>
    <property type="evidence" value="ECO:0007669"/>
    <property type="project" value="UniProtKB-SubCell"/>
</dbReference>
<dbReference type="EMBL" id="JAKUCV010000076">
    <property type="protein sequence ID" value="KAJ4851346.1"/>
    <property type="molecule type" value="Genomic_DNA"/>
</dbReference>
<comment type="subcellular location">
    <subcellularLocation>
        <location evidence="1 7">Membrane</location>
        <topology evidence="1 7">Single-pass type I membrane protein</topology>
    </subcellularLocation>
</comment>
<evidence type="ECO:0000256" key="2">
    <source>
        <dbReference type="ARBA" id="ARBA00007104"/>
    </source>
</evidence>
<comment type="caution">
    <text evidence="11">The sequence shown here is derived from an EMBL/GenBank/DDBJ whole genome shotgun (WGS) entry which is preliminary data.</text>
</comment>
<evidence type="ECO:0000313" key="11">
    <source>
        <dbReference type="EMBL" id="KAJ4851346.1"/>
    </source>
</evidence>
<evidence type="ECO:0000256" key="4">
    <source>
        <dbReference type="ARBA" id="ARBA00022729"/>
    </source>
</evidence>
<dbReference type="InterPro" id="IPR009038">
    <property type="entry name" value="GOLD_dom"/>
</dbReference>
<dbReference type="AlphaFoldDB" id="A0A9Q0GNA3"/>
<dbReference type="Pfam" id="PF01105">
    <property type="entry name" value="EMP24_GP25L"/>
    <property type="match status" value="1"/>
</dbReference>
<keyword evidence="3 7" id="KW-0812">Transmembrane</keyword>
<evidence type="ECO:0000256" key="8">
    <source>
        <dbReference type="SAM" id="Phobius"/>
    </source>
</evidence>
<name>A0A9Q0GNA3_9ROSI</name>
<evidence type="ECO:0000259" key="10">
    <source>
        <dbReference type="PROSITE" id="PS50866"/>
    </source>
</evidence>
<proteinExistence type="inferred from homology"/>
<reference evidence="11" key="2">
    <citation type="journal article" date="2023" name="Plants (Basel)">
        <title>Annotation of the Turnera subulata (Passifloraceae) Draft Genome Reveals the S-Locus Evolved after the Divergence of Turneroideae from Passifloroideae in a Stepwise Manner.</title>
        <authorList>
            <person name="Henning P.M."/>
            <person name="Roalson E.H."/>
            <person name="Mir W."/>
            <person name="McCubbin A.G."/>
            <person name="Shore J.S."/>
        </authorList>
    </citation>
    <scope>NUCLEOTIDE SEQUENCE</scope>
    <source>
        <strain evidence="11">F60SS</strain>
    </source>
</reference>
<feature type="transmembrane region" description="Helical" evidence="8">
    <location>
        <begin position="184"/>
        <end position="204"/>
    </location>
</feature>
<dbReference type="PANTHER" id="PTHR22811">
    <property type="entry name" value="TRANSMEMBRANE EMP24 DOMAIN-CONTAINING PROTEIN"/>
    <property type="match status" value="1"/>
</dbReference>
<evidence type="ECO:0000256" key="5">
    <source>
        <dbReference type="ARBA" id="ARBA00022989"/>
    </source>
</evidence>
<gene>
    <name evidence="11" type="ORF">Tsubulata_048220</name>
</gene>
<protein>
    <recommendedName>
        <fullName evidence="10">GOLD domain-containing protein</fullName>
    </recommendedName>
</protein>
<keyword evidence="6 8" id="KW-0472">Membrane</keyword>
<dbReference type="SMART" id="SM01190">
    <property type="entry name" value="EMP24_GP25L"/>
    <property type="match status" value="1"/>
</dbReference>
<feature type="signal peptide" evidence="9">
    <location>
        <begin position="1"/>
        <end position="20"/>
    </location>
</feature>
<keyword evidence="4 9" id="KW-0732">Signal</keyword>
<dbReference type="InterPro" id="IPR015720">
    <property type="entry name" value="Emp24-like"/>
</dbReference>
<comment type="similarity">
    <text evidence="2 7">Belongs to the EMP24/GP25L family.</text>
</comment>
<accession>A0A9Q0GNA3</accession>
<feature type="domain" description="GOLD" evidence="10">
    <location>
        <begin position="30"/>
        <end position="151"/>
    </location>
</feature>
<evidence type="ECO:0000256" key="1">
    <source>
        <dbReference type="ARBA" id="ARBA00004479"/>
    </source>
</evidence>
<evidence type="ECO:0000256" key="9">
    <source>
        <dbReference type="SAM" id="SignalP"/>
    </source>
</evidence>
<evidence type="ECO:0000313" key="12">
    <source>
        <dbReference type="Proteomes" id="UP001141552"/>
    </source>
</evidence>
<feature type="chain" id="PRO_5040318007" description="GOLD domain-containing protein" evidence="9">
    <location>
        <begin position="21"/>
        <end position="216"/>
    </location>
</feature>
<sequence length="216" mass="24115">MAGVAVLSSILLLCVTVTEAVWLTIPSTGTKCISEEIHNNVVVMADYYVVDEEHPEHNTTVSARVTSPYGNNLHHIENVTHGQFAFTTSEAGNYLACFWLDSHQQQATGVTLGIDWKIGIAAKDWDSVAKKEHIEASCLCAPHGVELDLRRLEGAVKAIHDNLLYLKEREAQMREVSETTNGRVAWFSIMSIGVCITVSVLQIWHLKHYFQKKKLI</sequence>
<reference evidence="11" key="1">
    <citation type="submission" date="2022-02" db="EMBL/GenBank/DDBJ databases">
        <authorList>
            <person name="Henning P.M."/>
            <person name="McCubbin A.G."/>
            <person name="Shore J.S."/>
        </authorList>
    </citation>
    <scope>NUCLEOTIDE SEQUENCE</scope>
    <source>
        <strain evidence="11">F60SS</strain>
        <tissue evidence="11">Leaves</tissue>
    </source>
</reference>
<dbReference type="Proteomes" id="UP001141552">
    <property type="component" value="Unassembled WGS sequence"/>
</dbReference>
<keyword evidence="5 8" id="KW-1133">Transmembrane helix</keyword>
<dbReference type="OrthoDB" id="759142at2759"/>
<evidence type="ECO:0000256" key="7">
    <source>
        <dbReference type="RuleBase" id="RU003827"/>
    </source>
</evidence>
<evidence type="ECO:0000256" key="3">
    <source>
        <dbReference type="ARBA" id="ARBA00022692"/>
    </source>
</evidence>
<organism evidence="11 12">
    <name type="scientific">Turnera subulata</name>
    <dbReference type="NCBI Taxonomy" id="218843"/>
    <lineage>
        <taxon>Eukaryota</taxon>
        <taxon>Viridiplantae</taxon>
        <taxon>Streptophyta</taxon>
        <taxon>Embryophyta</taxon>
        <taxon>Tracheophyta</taxon>
        <taxon>Spermatophyta</taxon>
        <taxon>Magnoliopsida</taxon>
        <taxon>eudicotyledons</taxon>
        <taxon>Gunneridae</taxon>
        <taxon>Pentapetalae</taxon>
        <taxon>rosids</taxon>
        <taxon>fabids</taxon>
        <taxon>Malpighiales</taxon>
        <taxon>Passifloraceae</taxon>
        <taxon>Turnera</taxon>
    </lineage>
</organism>
<evidence type="ECO:0000256" key="6">
    <source>
        <dbReference type="ARBA" id="ARBA00023136"/>
    </source>
</evidence>